<reference evidence="4 5" key="1">
    <citation type="submission" date="2019-11" db="EMBL/GenBank/DDBJ databases">
        <title>Acidiferrimicrobium australis gen. nov., sp. nov., an acidophilic and obligately heterotrophic, member of the Actinobacteria that catalyses dissimilatory oxido- reduction of iron isolated from metal-rich acidic water in Chile.</title>
        <authorList>
            <person name="Gonzalez D."/>
            <person name="Huber K."/>
            <person name="Hedrich S."/>
            <person name="Rojas-Villalobos C."/>
            <person name="Quatrini R."/>
            <person name="Dinamarca M.A."/>
            <person name="Schwarz A."/>
            <person name="Canales C."/>
            <person name="Nancucheo I."/>
        </authorList>
    </citation>
    <scope>NUCLEOTIDE SEQUENCE [LARGE SCALE GENOMIC DNA]</scope>
    <source>
        <strain evidence="4 5">USS-CCA1</strain>
    </source>
</reference>
<comment type="caution">
    <text evidence="4">The sequence shown here is derived from an EMBL/GenBank/DDBJ whole genome shotgun (WGS) entry which is preliminary data.</text>
</comment>
<sequence>MTSRKPSSAPGGLFDAERYVVVADLDGRPLGAGPGRSHASLGDVPGEALAAARRGECWAGPAAPSGGALRLRSVPIHRDGKVVGLVVLAGDARAGMAATADLARVVADIAGTTDLHVLAKVVTASAAEVLGADSASLCVLDEDALRVVGLHSTRPVDPSQWRRIPIVATNPLAEAVRDGEVVVGATRAEIDRRWPGLFPPEDGERSLIVLPLMTGERRVGSVGLAFPEGRDFDDGSRGYLGALADSCAQAIERIQATMTAAAAASKLRYLADASTALATSLDYESTLRRVAELAVPDFADWCAIDLLEEGSFRRVAVSHVDPAKVALAQELWERYPPQMDAPTGAPAVARTGVSQLVEHVDDALLDQLALDDDQRRLVRDLQLRSGLTVPLTARGRTLGVLAFVYAESGRSYSRADVPFAEDLARRAALAIDNSQLHTETLEVALQLQRAVLPETFADSDRWQVAVHYRPAGRTDVGGDFYDALTLPDGRLVALVGDVMGRGVAAAAAMAQVRAALRAFIALDPDPRTVAGRVDTMFDRLDMSQLVTLLYLVVQPGAGSMSVLSAGHLPALAVAADGSTRWLEVAGSPPLGVAAGERPVTDVALRPGETVLAYSDGLVERRGEDLDDGLQRLAAA</sequence>
<keyword evidence="1" id="KW-0378">Hydrolase</keyword>
<dbReference type="InterPro" id="IPR052016">
    <property type="entry name" value="Bact_Sigma-Reg"/>
</dbReference>
<dbReference type="Pfam" id="PF13185">
    <property type="entry name" value="GAF_2"/>
    <property type="match status" value="2"/>
</dbReference>
<dbReference type="InterPro" id="IPR001932">
    <property type="entry name" value="PPM-type_phosphatase-like_dom"/>
</dbReference>
<feature type="domain" description="GAF" evidence="2">
    <location>
        <begin position="282"/>
        <end position="441"/>
    </location>
</feature>
<evidence type="ECO:0000259" key="2">
    <source>
        <dbReference type="SMART" id="SM00065"/>
    </source>
</evidence>
<keyword evidence="5" id="KW-1185">Reference proteome</keyword>
<proteinExistence type="predicted"/>
<evidence type="ECO:0000259" key="3">
    <source>
        <dbReference type="SMART" id="SM00331"/>
    </source>
</evidence>
<dbReference type="Gene3D" id="3.60.40.10">
    <property type="entry name" value="PPM-type phosphatase domain"/>
    <property type="match status" value="1"/>
</dbReference>
<evidence type="ECO:0000313" key="5">
    <source>
        <dbReference type="Proteomes" id="UP000437736"/>
    </source>
</evidence>
<dbReference type="InterPro" id="IPR036457">
    <property type="entry name" value="PPM-type-like_dom_sf"/>
</dbReference>
<feature type="domain" description="GAF" evidence="2">
    <location>
        <begin position="114"/>
        <end position="261"/>
    </location>
</feature>
<dbReference type="InterPro" id="IPR029016">
    <property type="entry name" value="GAF-like_dom_sf"/>
</dbReference>
<dbReference type="Gene3D" id="3.30.450.40">
    <property type="match status" value="2"/>
</dbReference>
<organism evidence="4 5">
    <name type="scientific">Acidiferrimicrobium australe</name>
    <dbReference type="NCBI Taxonomy" id="2664430"/>
    <lineage>
        <taxon>Bacteria</taxon>
        <taxon>Bacillati</taxon>
        <taxon>Actinomycetota</taxon>
        <taxon>Acidimicrobiia</taxon>
        <taxon>Acidimicrobiales</taxon>
        <taxon>Acidimicrobiaceae</taxon>
        <taxon>Acidiferrimicrobium</taxon>
    </lineage>
</organism>
<gene>
    <name evidence="4" type="ORF">GHK86_00405</name>
</gene>
<feature type="domain" description="PPM-type phosphatase" evidence="3">
    <location>
        <begin position="459"/>
        <end position="635"/>
    </location>
</feature>
<dbReference type="PANTHER" id="PTHR43156:SF2">
    <property type="entry name" value="STAGE II SPORULATION PROTEIN E"/>
    <property type="match status" value="1"/>
</dbReference>
<dbReference type="Proteomes" id="UP000437736">
    <property type="component" value="Unassembled WGS sequence"/>
</dbReference>
<dbReference type="SMART" id="SM00331">
    <property type="entry name" value="PP2C_SIG"/>
    <property type="match status" value="1"/>
</dbReference>
<dbReference type="Pfam" id="PF07228">
    <property type="entry name" value="SpoIIE"/>
    <property type="match status" value="1"/>
</dbReference>
<name>A0ABW9QNL9_9ACTN</name>
<dbReference type="PANTHER" id="PTHR43156">
    <property type="entry name" value="STAGE II SPORULATION PROTEIN E-RELATED"/>
    <property type="match status" value="1"/>
</dbReference>
<protein>
    <submittedName>
        <fullName evidence="4">SpoIIE family protein phosphatase</fullName>
    </submittedName>
</protein>
<feature type="non-terminal residue" evidence="4">
    <location>
        <position position="635"/>
    </location>
</feature>
<evidence type="ECO:0000313" key="4">
    <source>
        <dbReference type="EMBL" id="MST31192.1"/>
    </source>
</evidence>
<dbReference type="InterPro" id="IPR003018">
    <property type="entry name" value="GAF"/>
</dbReference>
<dbReference type="SMART" id="SM00065">
    <property type="entry name" value="GAF"/>
    <property type="match status" value="2"/>
</dbReference>
<accession>A0ABW9QNL9</accession>
<evidence type="ECO:0000256" key="1">
    <source>
        <dbReference type="ARBA" id="ARBA00022801"/>
    </source>
</evidence>
<dbReference type="SUPFAM" id="SSF55781">
    <property type="entry name" value="GAF domain-like"/>
    <property type="match status" value="2"/>
</dbReference>
<dbReference type="SUPFAM" id="SSF81606">
    <property type="entry name" value="PP2C-like"/>
    <property type="match status" value="1"/>
</dbReference>
<dbReference type="EMBL" id="WJHE01000016">
    <property type="protein sequence ID" value="MST31192.1"/>
    <property type="molecule type" value="Genomic_DNA"/>
</dbReference>